<dbReference type="Proteomes" id="UP001234581">
    <property type="component" value="Unassembled WGS sequence"/>
</dbReference>
<dbReference type="EMBL" id="JARTCD010000031">
    <property type="protein sequence ID" value="KAJ8657484.1"/>
    <property type="molecule type" value="Genomic_DNA"/>
</dbReference>
<keyword evidence="3" id="KW-1185">Reference proteome</keyword>
<comment type="caution">
    <text evidence="2">The sequence shown here is derived from an EMBL/GenBank/DDBJ whole genome shotgun (WGS) entry which is preliminary data.</text>
</comment>
<proteinExistence type="predicted"/>
<dbReference type="RefSeq" id="XP_058342397.1">
    <property type="nucleotide sequence ID" value="XM_058486811.1"/>
</dbReference>
<organism evidence="2 3">
    <name type="scientific">Lichtheimia ornata</name>
    <dbReference type="NCBI Taxonomy" id="688661"/>
    <lineage>
        <taxon>Eukaryota</taxon>
        <taxon>Fungi</taxon>
        <taxon>Fungi incertae sedis</taxon>
        <taxon>Mucoromycota</taxon>
        <taxon>Mucoromycotina</taxon>
        <taxon>Mucoromycetes</taxon>
        <taxon>Mucorales</taxon>
        <taxon>Lichtheimiaceae</taxon>
        <taxon>Lichtheimia</taxon>
    </lineage>
</organism>
<evidence type="ECO:0000313" key="3">
    <source>
        <dbReference type="Proteomes" id="UP001234581"/>
    </source>
</evidence>
<protein>
    <recommendedName>
        <fullName evidence="4">Transcription factor domain-containing protein</fullName>
    </recommendedName>
</protein>
<gene>
    <name evidence="2" type="ORF">O0I10_006786</name>
</gene>
<reference evidence="2 3" key="1">
    <citation type="submission" date="2023-03" db="EMBL/GenBank/DDBJ databases">
        <title>Genome sequence of Lichtheimia ornata CBS 291.66.</title>
        <authorList>
            <person name="Mohabir J.T."/>
            <person name="Shea T.P."/>
            <person name="Kurbessoian T."/>
            <person name="Berby B."/>
            <person name="Fontaine J."/>
            <person name="Livny J."/>
            <person name="Gnirke A."/>
            <person name="Stajich J.E."/>
            <person name="Cuomo C.A."/>
        </authorList>
    </citation>
    <scope>NUCLEOTIDE SEQUENCE [LARGE SCALE GENOMIC DNA]</scope>
    <source>
        <strain evidence="2">CBS 291.66</strain>
    </source>
</reference>
<feature type="compositionally biased region" description="Low complexity" evidence="1">
    <location>
        <begin position="692"/>
        <end position="742"/>
    </location>
</feature>
<sequence>MPFDTLQRSHKRIRSNTCFIDDDADIYYYSPPSDGVGCFYDNNAWPFTTTTPILPVTPYLDNHTTTTDLGSLSSPPPTPFETSSMEDNNTIIQQHHEPSSPSSTNDDPSMFSKLNLSYTELGINMEARLSSATDLRMLIDTFSKLCTIGVGQEHNRMSTTSSPTPADKKGIILPRNTSSRTRPVNHFKPVTGPLVLELPQMISLRQVTDACVHTYFECWVRYMPVLHKNEFLEWYQSHPSPTDTLIVNALCAFVFRHMVIHHNTLHPDLQEDQEAFFLSRARDCLAQSFDCPDRHTVVALLFIGRRAEPSRRHYYASMAMACLHELEIYPRMIQTTTTSTPTTTPKAMDTMATVTTTATNDDLDEEEQQDDEKAYAEEMDTRLWWYAWGVDFSLYSSGTPKSTPQPRCPGQIDLPRVFEQDIDDGEWGVLMNQHCLRFWRIQAGIVQSLYANDDRELTVDELHAYDKEILDVYEGLPAYLRLESGFEYGDEELFVACLRVNVEFNATRLILHNLFMPEDNDPHPSPFALESLNICLSMCLRQLRTLNTYFKIKTGHCGFDRDELWRAAEVITTAMDIYRATGSPAIVKNIDIAEFNDALERALVIIKKTRDYQVKRRDWLLLADWLQSEIQRHERQQRRRRSSSSSTTTSSSSSSTTSQHRRRRSCQRRKSNTPDHYLANLKYPLSPPPPTTAQTAQQYQQQQQSASTTTFVSYPSSSPQQQSQPPPASNNNNNNNGNQSSPVNTIPEDPFIHFTPAPPPTPKSSSRSTPPNTTPSSAVFTTSTKGQTRFRYFNPRKMNKFLFIDENPALSL</sequence>
<accession>A0AAD7XUH9</accession>
<evidence type="ECO:0000256" key="1">
    <source>
        <dbReference type="SAM" id="MobiDB-lite"/>
    </source>
</evidence>
<evidence type="ECO:0000313" key="2">
    <source>
        <dbReference type="EMBL" id="KAJ8657484.1"/>
    </source>
</evidence>
<feature type="compositionally biased region" description="Low complexity" evidence="1">
    <location>
        <begin position="763"/>
        <end position="777"/>
    </location>
</feature>
<dbReference type="GeneID" id="83214196"/>
<feature type="region of interest" description="Disordered" evidence="1">
    <location>
        <begin position="631"/>
        <end position="783"/>
    </location>
</feature>
<feature type="region of interest" description="Disordered" evidence="1">
    <location>
        <begin position="154"/>
        <end position="173"/>
    </location>
</feature>
<evidence type="ECO:0008006" key="4">
    <source>
        <dbReference type="Google" id="ProtNLM"/>
    </source>
</evidence>
<name>A0AAD7XUH9_9FUNG</name>
<feature type="compositionally biased region" description="Basic residues" evidence="1">
    <location>
        <begin position="659"/>
        <end position="671"/>
    </location>
</feature>
<feature type="compositionally biased region" description="Low complexity" evidence="1">
    <location>
        <begin position="643"/>
        <end position="658"/>
    </location>
</feature>
<dbReference type="CDD" id="cd12148">
    <property type="entry name" value="fungal_TF_MHR"/>
    <property type="match status" value="1"/>
</dbReference>
<feature type="region of interest" description="Disordered" evidence="1">
    <location>
        <begin position="66"/>
        <end position="85"/>
    </location>
</feature>
<dbReference type="AlphaFoldDB" id="A0AAD7XUH9"/>